<feature type="region of interest" description="Disordered" evidence="1">
    <location>
        <begin position="319"/>
        <end position="349"/>
    </location>
</feature>
<evidence type="ECO:0000313" key="3">
    <source>
        <dbReference type="Proteomes" id="UP000037460"/>
    </source>
</evidence>
<evidence type="ECO:0000313" key="2">
    <source>
        <dbReference type="EMBL" id="KOO30326.1"/>
    </source>
</evidence>
<dbReference type="GO" id="GO:0005634">
    <property type="term" value="C:nucleus"/>
    <property type="evidence" value="ECO:0007669"/>
    <property type="project" value="TreeGrafter"/>
</dbReference>
<name>A0A0M0JUF9_9EUKA</name>
<dbReference type="Proteomes" id="UP000037460">
    <property type="component" value="Unassembled WGS sequence"/>
</dbReference>
<dbReference type="InterPro" id="IPR019416">
    <property type="entry name" value="NCBP3"/>
</dbReference>
<sequence length="463" mass="48713">METTMSDADLLADVPDTFDVSADADVLGGIDEEAQMEEAEERALEAAEEEAQRAAARERQRAAEAAEEAMLEEDEAAMLGEGDPTKPPRPPKLKSGKRPVIQHTLQAPAHASVPLTEEELARRQQRAAKFGIEAPAARPVAPVAPVVPAQLLTMEEIAKMQARASKFGVEATKDPLALISTLAGPDAFWENRRDVSAFEVPRPEAVHIFGTDRMSTEDLFGYFMAEGLAPPLFVEWVNDSSANVVFSDASAAAAALQQRTVPLLPNAQGVDTTSWRTLPTELAAAGKGLQLLFRLASTSDIKPPKRAISRWYGELDGGDSGGKKGAIADKRHGRQASSAPYAPRGPSNANAAKKMISHHLPKLAREDAPSLAEIIAIRSAPAGPTLAEMASAGAMPVGPTLADMAAGRHVEVAHAGPTLADLARAAPPSVLPSFPEGAPGGDLRSLLKGGRAAKTTTGEGMPE</sequence>
<feature type="compositionally biased region" description="Basic and acidic residues" evidence="1">
    <location>
        <begin position="41"/>
        <end position="64"/>
    </location>
</feature>
<dbReference type="EMBL" id="JWZX01002246">
    <property type="protein sequence ID" value="KOO30326.1"/>
    <property type="molecule type" value="Genomic_DNA"/>
</dbReference>
<protein>
    <submittedName>
        <fullName evidence="2">Splicing rnp complex component</fullName>
    </submittedName>
</protein>
<feature type="region of interest" description="Disordered" evidence="1">
    <location>
        <begin position="430"/>
        <end position="463"/>
    </location>
</feature>
<feature type="compositionally biased region" description="Acidic residues" evidence="1">
    <location>
        <begin position="65"/>
        <end position="76"/>
    </location>
</feature>
<dbReference type="PANTHER" id="PTHR16291:SF0">
    <property type="entry name" value="NUCLEAR CAP-BINDING PROTEIN SUBUNIT 3"/>
    <property type="match status" value="1"/>
</dbReference>
<dbReference type="OrthoDB" id="422106at2759"/>
<keyword evidence="3" id="KW-1185">Reference proteome</keyword>
<dbReference type="PANTHER" id="PTHR16291">
    <property type="entry name" value="NUCLEAR CAP-BINDING PROTEIN SUBUNIT 3"/>
    <property type="match status" value="1"/>
</dbReference>
<evidence type="ECO:0000256" key="1">
    <source>
        <dbReference type="SAM" id="MobiDB-lite"/>
    </source>
</evidence>
<dbReference type="GO" id="GO:0003729">
    <property type="term" value="F:mRNA binding"/>
    <property type="evidence" value="ECO:0007669"/>
    <property type="project" value="InterPro"/>
</dbReference>
<organism evidence="2 3">
    <name type="scientific">Chrysochromulina tobinii</name>
    <dbReference type="NCBI Taxonomy" id="1460289"/>
    <lineage>
        <taxon>Eukaryota</taxon>
        <taxon>Haptista</taxon>
        <taxon>Haptophyta</taxon>
        <taxon>Prymnesiophyceae</taxon>
        <taxon>Prymnesiales</taxon>
        <taxon>Chrysochromulinaceae</taxon>
        <taxon>Chrysochromulina</taxon>
    </lineage>
</organism>
<proteinExistence type="predicted"/>
<feature type="compositionally biased region" description="Acidic residues" evidence="1">
    <location>
        <begin position="30"/>
        <end position="40"/>
    </location>
</feature>
<dbReference type="GO" id="GO:0000340">
    <property type="term" value="F:RNA 7-methylguanosine cap binding"/>
    <property type="evidence" value="ECO:0007669"/>
    <property type="project" value="InterPro"/>
</dbReference>
<dbReference type="AlphaFoldDB" id="A0A0M0JUF9"/>
<feature type="region of interest" description="Disordered" evidence="1">
    <location>
        <begin position="28"/>
        <end position="97"/>
    </location>
</feature>
<accession>A0A0M0JUF9</accession>
<feature type="compositionally biased region" description="Polar residues" evidence="1">
    <location>
        <begin position="454"/>
        <end position="463"/>
    </location>
</feature>
<dbReference type="Pfam" id="PF10309">
    <property type="entry name" value="NCBP3"/>
    <property type="match status" value="1"/>
</dbReference>
<reference evidence="3" key="1">
    <citation type="journal article" date="2015" name="PLoS Genet.">
        <title>Genome Sequence and Transcriptome Analyses of Chrysochromulina tobin: Metabolic Tools for Enhanced Algal Fitness in the Prominent Order Prymnesiales (Haptophyceae).</title>
        <authorList>
            <person name="Hovde B.T."/>
            <person name="Deodato C.R."/>
            <person name="Hunsperger H.M."/>
            <person name="Ryken S.A."/>
            <person name="Yost W."/>
            <person name="Jha R.K."/>
            <person name="Patterson J."/>
            <person name="Monnat R.J. Jr."/>
            <person name="Barlow S.B."/>
            <person name="Starkenburg S.R."/>
            <person name="Cattolico R.A."/>
        </authorList>
    </citation>
    <scope>NUCLEOTIDE SEQUENCE</scope>
    <source>
        <strain evidence="3">CCMP291</strain>
    </source>
</reference>
<gene>
    <name evidence="2" type="ORF">Ctob_002364</name>
</gene>
<comment type="caution">
    <text evidence="2">The sequence shown here is derived from an EMBL/GenBank/DDBJ whole genome shotgun (WGS) entry which is preliminary data.</text>
</comment>